<dbReference type="AlphaFoldDB" id="A0A1D8K7X8"/>
<comment type="similarity">
    <text evidence="1 3">Belongs to the glycosyl hydrolase 57 family.</text>
</comment>
<dbReference type="EMBL" id="CP017448">
    <property type="protein sequence ID" value="AOV17075.1"/>
    <property type="molecule type" value="Genomic_DNA"/>
</dbReference>
<gene>
    <name evidence="6" type="ORF">BJI67_08420</name>
</gene>
<dbReference type="InterPro" id="IPR052046">
    <property type="entry name" value="GH57_Enzymes"/>
</dbReference>
<accession>A0A1D8K7X8</accession>
<evidence type="ECO:0000259" key="5">
    <source>
        <dbReference type="Pfam" id="PF03065"/>
    </source>
</evidence>
<dbReference type="PANTHER" id="PTHR36306:SF1">
    <property type="entry name" value="ALPHA-AMYLASE-RELATED"/>
    <property type="match status" value="1"/>
</dbReference>
<dbReference type="Gene3D" id="3.20.110.10">
    <property type="entry name" value="Glycoside hydrolase 38, N terminal domain"/>
    <property type="match status" value="1"/>
</dbReference>
<evidence type="ECO:0000313" key="7">
    <source>
        <dbReference type="Proteomes" id="UP000095342"/>
    </source>
</evidence>
<feature type="region of interest" description="Disordered" evidence="4">
    <location>
        <begin position="427"/>
        <end position="449"/>
    </location>
</feature>
<dbReference type="KEGG" id="aaeo:BJI67_08420"/>
<evidence type="ECO:0000313" key="6">
    <source>
        <dbReference type="EMBL" id="AOV17075.1"/>
    </source>
</evidence>
<keyword evidence="7" id="KW-1185">Reference proteome</keyword>
<reference evidence="6 7" key="1">
    <citation type="submission" date="2016-09" db="EMBL/GenBank/DDBJ databases">
        <title>Acidihalobacter prosperus V6 (DSM14174).</title>
        <authorList>
            <person name="Khaleque H.N."/>
            <person name="Ramsay J.P."/>
            <person name="Murphy R.J.T."/>
            <person name="Kaksonen A.H."/>
            <person name="Boxall N.J."/>
            <person name="Watkin E.L.J."/>
        </authorList>
    </citation>
    <scope>NUCLEOTIDE SEQUENCE [LARGE SCALE GENOMIC DNA]</scope>
    <source>
        <strain evidence="6 7">V6</strain>
    </source>
</reference>
<sequence>MHQPEYRDLNSGQYQLPWTYLHALKDYTDMAAHLEMEPEARAVVNFAPVLLEQIEDYSAQIEAWLQHGESIRDPLLGALATESMPQTSSQRLWLAQSCLKANRTRMVDPWPVYKGLVDMLTRLQDQNQAIDYVSDQFLSDLLVWYHLSWMGETIRRGDMRIKHLLDKGTHFSFDDRNLLIEVIGENLSRVLERYKILARQGRIELSMTPYGHPIMPLLVDLNSAREAWPEVVLPTRSTAYPDGKTRVIWHLEKGISTFERVFEMRPNGCWPSEGSISGPVLDLLGENGFRWTASGETVLANSLKSSGSDLADRKEWLYQHYGYGKTPIRCFFRDDKISDAIGFTYSTWHGDDAAANFVHELESLAELAEENAAPITVSVILDGENAWEYYPANGYYFLSKLYRVLSSHPKIQMTTFSDILDMASTNRPDGAASQVPAKSSETKRKDRRASPVLKNVVSGSWVYGTFSTWIGDRDKNRGWDMLIEAKQAYDDAISRKGLSSSESDRATHQLAICEGSDWCWWFGDYNPSGSVSDFDRLYRMHLGELYRHLGVQPPEYLERAFTYGGGDPATGGTMRRGQELT</sequence>
<dbReference type="GO" id="GO:0016787">
    <property type="term" value="F:hydrolase activity"/>
    <property type="evidence" value="ECO:0007669"/>
    <property type="project" value="UniProtKB-KW"/>
</dbReference>
<evidence type="ECO:0000256" key="2">
    <source>
        <dbReference type="ARBA" id="ARBA00023277"/>
    </source>
</evidence>
<evidence type="ECO:0000256" key="1">
    <source>
        <dbReference type="ARBA" id="ARBA00006821"/>
    </source>
</evidence>
<dbReference type="GO" id="GO:0005975">
    <property type="term" value="P:carbohydrate metabolic process"/>
    <property type="evidence" value="ECO:0007669"/>
    <property type="project" value="InterPro"/>
</dbReference>
<name>A0A1D8K7X8_9GAMM</name>
<keyword evidence="6" id="KW-0378">Hydrolase</keyword>
<keyword evidence="2 3" id="KW-0119">Carbohydrate metabolism</keyword>
<dbReference type="Proteomes" id="UP000095342">
    <property type="component" value="Chromosome"/>
</dbReference>
<dbReference type="Pfam" id="PF03065">
    <property type="entry name" value="Glyco_hydro_57"/>
    <property type="match status" value="1"/>
</dbReference>
<dbReference type="PANTHER" id="PTHR36306">
    <property type="entry name" value="ALPHA-AMYLASE-RELATED-RELATED"/>
    <property type="match status" value="1"/>
</dbReference>
<dbReference type="SUPFAM" id="SSF88713">
    <property type="entry name" value="Glycoside hydrolase/deacetylase"/>
    <property type="match status" value="1"/>
</dbReference>
<proteinExistence type="inferred from homology"/>
<dbReference type="InterPro" id="IPR011330">
    <property type="entry name" value="Glyco_hydro/deAcase_b/a-brl"/>
</dbReference>
<evidence type="ECO:0000256" key="4">
    <source>
        <dbReference type="SAM" id="MobiDB-lite"/>
    </source>
</evidence>
<dbReference type="InterPro" id="IPR004300">
    <property type="entry name" value="Glyco_hydro_57_N"/>
</dbReference>
<dbReference type="InterPro" id="IPR027291">
    <property type="entry name" value="Glyco_hydro_38_N_sf"/>
</dbReference>
<organism evidence="6 7">
    <name type="scientific">Acidihalobacter aeolianus</name>
    <dbReference type="NCBI Taxonomy" id="2792603"/>
    <lineage>
        <taxon>Bacteria</taxon>
        <taxon>Pseudomonadati</taxon>
        <taxon>Pseudomonadota</taxon>
        <taxon>Gammaproteobacteria</taxon>
        <taxon>Chromatiales</taxon>
        <taxon>Ectothiorhodospiraceae</taxon>
        <taxon>Acidihalobacter</taxon>
    </lineage>
</organism>
<protein>
    <submittedName>
        <fullName evidence="6">Glycoside hydrolase</fullName>
    </submittedName>
</protein>
<dbReference type="CDD" id="cd10796">
    <property type="entry name" value="GH57N_APU"/>
    <property type="match status" value="1"/>
</dbReference>
<evidence type="ECO:0000256" key="3">
    <source>
        <dbReference type="RuleBase" id="RU361196"/>
    </source>
</evidence>
<feature type="domain" description="Glycoside hydrolase family 57 N-terminal" evidence="5">
    <location>
        <begin position="1"/>
        <end position="421"/>
    </location>
</feature>